<feature type="region of interest" description="Disordered" evidence="1">
    <location>
        <begin position="1"/>
        <end position="21"/>
    </location>
</feature>
<dbReference type="InParanoid" id="A0A423WVW5"/>
<dbReference type="AlphaFoldDB" id="A0A423WVW5"/>
<protein>
    <submittedName>
        <fullName evidence="2">Uncharacterized protein</fullName>
    </submittedName>
</protein>
<proteinExistence type="predicted"/>
<sequence>MDELSHGPNEDPLTVARPRHLQPRDAQQGLASLQAAPDEKKHTKYRVRHIEWAAHTHQSYTAYGLLMRPITNGVNGGLMGWAVGLDKMMFILIYVRAREEATIMAMVYYMVMSLIGFDMHNHELLFDTDLSKDSENTDLLPEAPGEAKARFGSATVRKLANRDVYGGLFWRYSLLVPRDFVPVDDVTHMLT</sequence>
<evidence type="ECO:0000256" key="1">
    <source>
        <dbReference type="SAM" id="MobiDB-lite"/>
    </source>
</evidence>
<evidence type="ECO:0000313" key="2">
    <source>
        <dbReference type="EMBL" id="ROW07621.1"/>
    </source>
</evidence>
<keyword evidence="3" id="KW-1185">Reference proteome</keyword>
<dbReference type="EMBL" id="LKEB01000037">
    <property type="protein sequence ID" value="ROW07621.1"/>
    <property type="molecule type" value="Genomic_DNA"/>
</dbReference>
<gene>
    <name evidence="2" type="ORF">VPNG_06851</name>
</gene>
<organism evidence="2 3">
    <name type="scientific">Cytospora leucostoma</name>
    <dbReference type="NCBI Taxonomy" id="1230097"/>
    <lineage>
        <taxon>Eukaryota</taxon>
        <taxon>Fungi</taxon>
        <taxon>Dikarya</taxon>
        <taxon>Ascomycota</taxon>
        <taxon>Pezizomycotina</taxon>
        <taxon>Sordariomycetes</taxon>
        <taxon>Sordariomycetidae</taxon>
        <taxon>Diaporthales</taxon>
        <taxon>Cytosporaceae</taxon>
        <taxon>Cytospora</taxon>
    </lineage>
</organism>
<name>A0A423WVW5_9PEZI</name>
<evidence type="ECO:0000313" key="3">
    <source>
        <dbReference type="Proteomes" id="UP000285146"/>
    </source>
</evidence>
<dbReference type="Proteomes" id="UP000285146">
    <property type="component" value="Unassembled WGS sequence"/>
</dbReference>
<reference evidence="2 3" key="1">
    <citation type="submission" date="2015-09" db="EMBL/GenBank/DDBJ databases">
        <title>Host preference determinants of Valsa canker pathogens revealed by comparative genomics.</title>
        <authorList>
            <person name="Yin Z."/>
            <person name="Huang L."/>
        </authorList>
    </citation>
    <scope>NUCLEOTIDE SEQUENCE [LARGE SCALE GENOMIC DNA]</scope>
    <source>
        <strain evidence="2 3">SXYLt</strain>
    </source>
</reference>
<accession>A0A423WVW5</accession>
<comment type="caution">
    <text evidence="2">The sequence shown here is derived from an EMBL/GenBank/DDBJ whole genome shotgun (WGS) entry which is preliminary data.</text>
</comment>